<proteinExistence type="inferred from homology"/>
<keyword evidence="3" id="KW-0295">Fungicide</keyword>
<keyword evidence="2" id="KW-0929">Antimicrobial</keyword>
<name>A0A0D3AM30_BRAOL</name>
<evidence type="ECO:0000313" key="7">
    <source>
        <dbReference type="EnsemblPlants" id="Bo2g041440.1"/>
    </source>
</evidence>
<evidence type="ECO:0000256" key="2">
    <source>
        <dbReference type="ARBA" id="ARBA00022529"/>
    </source>
</evidence>
<dbReference type="HOGENOM" id="CLU_182511_0_0_1"/>
<evidence type="ECO:0000256" key="6">
    <source>
        <dbReference type="SAM" id="SignalP"/>
    </source>
</evidence>
<dbReference type="GO" id="GO:0050832">
    <property type="term" value="P:defense response to fungus"/>
    <property type="evidence" value="ECO:0007669"/>
    <property type="project" value="UniProtKB-KW"/>
</dbReference>
<feature type="signal peptide" evidence="6">
    <location>
        <begin position="1"/>
        <end position="25"/>
    </location>
</feature>
<keyword evidence="8" id="KW-1185">Reference proteome</keyword>
<keyword evidence="6" id="KW-0732">Signal</keyword>
<dbReference type="InterPro" id="IPR010851">
    <property type="entry name" value="DEFL"/>
</dbReference>
<organism evidence="7 8">
    <name type="scientific">Brassica oleracea var. oleracea</name>
    <dbReference type="NCBI Taxonomy" id="109376"/>
    <lineage>
        <taxon>Eukaryota</taxon>
        <taxon>Viridiplantae</taxon>
        <taxon>Streptophyta</taxon>
        <taxon>Embryophyta</taxon>
        <taxon>Tracheophyta</taxon>
        <taxon>Spermatophyta</taxon>
        <taxon>Magnoliopsida</taxon>
        <taxon>eudicotyledons</taxon>
        <taxon>Gunneridae</taxon>
        <taxon>Pentapetalae</taxon>
        <taxon>rosids</taxon>
        <taxon>malvids</taxon>
        <taxon>Brassicales</taxon>
        <taxon>Brassicaceae</taxon>
        <taxon>Brassiceae</taxon>
        <taxon>Brassica</taxon>
    </lineage>
</organism>
<dbReference type="Proteomes" id="UP000032141">
    <property type="component" value="Chromosome C2"/>
</dbReference>
<evidence type="ECO:0000256" key="1">
    <source>
        <dbReference type="ARBA" id="ARBA00006722"/>
    </source>
</evidence>
<accession>A0A0D3AM30</accession>
<evidence type="ECO:0000313" key="8">
    <source>
        <dbReference type="Proteomes" id="UP000032141"/>
    </source>
</evidence>
<evidence type="ECO:0000256" key="4">
    <source>
        <dbReference type="ARBA" id="ARBA00022821"/>
    </source>
</evidence>
<reference evidence="7" key="2">
    <citation type="submission" date="2015-03" db="UniProtKB">
        <authorList>
            <consortium name="EnsemblPlants"/>
        </authorList>
    </citation>
    <scope>IDENTIFICATION</scope>
</reference>
<keyword evidence="5" id="KW-1015">Disulfide bond</keyword>
<protein>
    <recommendedName>
        <fullName evidence="9">Knottin scorpion toxin-like domain-containing protein</fullName>
    </recommendedName>
</protein>
<reference evidence="7 8" key="1">
    <citation type="journal article" date="2014" name="Genome Biol.">
        <title>Transcriptome and methylome profiling reveals relics of genome dominance in the mesopolyploid Brassica oleracea.</title>
        <authorList>
            <person name="Parkin I.A."/>
            <person name="Koh C."/>
            <person name="Tang H."/>
            <person name="Robinson S.J."/>
            <person name="Kagale S."/>
            <person name="Clarke W.E."/>
            <person name="Town C.D."/>
            <person name="Nixon J."/>
            <person name="Krishnakumar V."/>
            <person name="Bidwell S.L."/>
            <person name="Denoeud F."/>
            <person name="Belcram H."/>
            <person name="Links M.G."/>
            <person name="Just J."/>
            <person name="Clarke C."/>
            <person name="Bender T."/>
            <person name="Huebert T."/>
            <person name="Mason A.S."/>
            <person name="Pires J.C."/>
            <person name="Barker G."/>
            <person name="Moore J."/>
            <person name="Walley P.G."/>
            <person name="Manoli S."/>
            <person name="Batley J."/>
            <person name="Edwards D."/>
            <person name="Nelson M.N."/>
            <person name="Wang X."/>
            <person name="Paterson A.H."/>
            <person name="King G."/>
            <person name="Bancroft I."/>
            <person name="Chalhoub B."/>
            <person name="Sharpe A.G."/>
        </authorList>
    </citation>
    <scope>NUCLEOTIDE SEQUENCE</scope>
    <source>
        <strain evidence="7 8">cv. TO1000</strain>
    </source>
</reference>
<dbReference type="OMA" id="EMVIAQK"/>
<evidence type="ECO:0008006" key="9">
    <source>
        <dbReference type="Google" id="ProtNLM"/>
    </source>
</evidence>
<comment type="similarity">
    <text evidence="1">Belongs to the DEFL family.</text>
</comment>
<evidence type="ECO:0000256" key="3">
    <source>
        <dbReference type="ARBA" id="ARBA00022577"/>
    </source>
</evidence>
<dbReference type="Pfam" id="PF07333">
    <property type="entry name" value="SLR1-BP"/>
    <property type="match status" value="1"/>
</dbReference>
<dbReference type="EnsemblPlants" id="Bo2g041440.1">
    <property type="protein sequence ID" value="Bo2g041440.1"/>
    <property type="gene ID" value="Bo2g041440"/>
</dbReference>
<feature type="chain" id="PRO_5002272349" description="Knottin scorpion toxin-like domain-containing protein" evidence="6">
    <location>
        <begin position="26"/>
        <end position="82"/>
    </location>
</feature>
<dbReference type="GO" id="GO:0031640">
    <property type="term" value="P:killing of cells of another organism"/>
    <property type="evidence" value="ECO:0007669"/>
    <property type="project" value="UniProtKB-KW"/>
</dbReference>
<sequence length="82" mass="9116">MKNVFKPSLIGVKLTILLLGEMVIAQKGVRPCNTSYRYKNGKCTLHTCKRHCLKKFNKDAIGSCIPADKGQTKCVCTHHCPP</sequence>
<dbReference type="AlphaFoldDB" id="A0A0D3AM30"/>
<keyword evidence="4" id="KW-0611">Plant defense</keyword>
<dbReference type="Gramene" id="Bo2g041440.1">
    <property type="protein sequence ID" value="Bo2g041440.1"/>
    <property type="gene ID" value="Bo2g041440"/>
</dbReference>
<evidence type="ECO:0000256" key="5">
    <source>
        <dbReference type="ARBA" id="ARBA00023157"/>
    </source>
</evidence>